<organism evidence="2 3">
    <name type="scientific">Actinopolymorpha pittospori</name>
    <dbReference type="NCBI Taxonomy" id="648752"/>
    <lineage>
        <taxon>Bacteria</taxon>
        <taxon>Bacillati</taxon>
        <taxon>Actinomycetota</taxon>
        <taxon>Actinomycetes</taxon>
        <taxon>Propionibacteriales</taxon>
        <taxon>Actinopolymorphaceae</taxon>
        <taxon>Actinopolymorpha</taxon>
    </lineage>
</organism>
<gene>
    <name evidence="2" type="ORF">HEB94_004917</name>
</gene>
<sequence>MSNGLATLVLAATLVLRSVRAGLWRLKEARLPWWLGLGGVLGALSVAGTALATPVLGVALFTVVQVCGTSVGGIATDRVGLGPLGRVSVTVVRLVSVLVAVVAVGVAQVGRPIGQITVGMLAFVLVLGVCRPVQVALNGRITAVASNVGSASLVNAVVGTGALVVVLAGFGVTGHLGLGGWPAGWWLYVGGLLALVVTGANMITVQSIGVLRTGLCALAGQITGGLVIDAVVPNGARPTLWVCCGASLTMVAALTAGLGRRRHG</sequence>
<dbReference type="Pfam" id="PF04657">
    <property type="entry name" value="DMT_YdcZ"/>
    <property type="match status" value="2"/>
</dbReference>
<proteinExistence type="predicted"/>
<feature type="transmembrane region" description="Helical" evidence="1">
    <location>
        <begin position="210"/>
        <end position="232"/>
    </location>
</feature>
<reference evidence="2" key="1">
    <citation type="submission" date="2020-10" db="EMBL/GenBank/DDBJ databases">
        <title>Sequencing the genomes of 1000 actinobacteria strains.</title>
        <authorList>
            <person name="Klenk H.-P."/>
        </authorList>
    </citation>
    <scope>NUCLEOTIDE SEQUENCE</scope>
    <source>
        <strain evidence="2">DSM 45354</strain>
    </source>
</reference>
<dbReference type="AlphaFoldDB" id="A0A927MXF5"/>
<keyword evidence="1" id="KW-1133">Transmembrane helix</keyword>
<protein>
    <submittedName>
        <fullName evidence="2">Transporter family-2 protein</fullName>
    </submittedName>
</protein>
<feature type="transmembrane region" description="Helical" evidence="1">
    <location>
        <begin position="238"/>
        <end position="258"/>
    </location>
</feature>
<feature type="transmembrane region" description="Helical" evidence="1">
    <location>
        <begin position="31"/>
        <end position="64"/>
    </location>
</feature>
<feature type="transmembrane region" description="Helical" evidence="1">
    <location>
        <begin position="84"/>
        <end position="107"/>
    </location>
</feature>
<dbReference type="PANTHER" id="PTHR34821">
    <property type="entry name" value="INNER MEMBRANE PROTEIN YDCZ"/>
    <property type="match status" value="1"/>
</dbReference>
<keyword evidence="1" id="KW-0812">Transmembrane</keyword>
<dbReference type="InterPro" id="IPR006750">
    <property type="entry name" value="YdcZ"/>
</dbReference>
<evidence type="ECO:0000313" key="2">
    <source>
        <dbReference type="EMBL" id="MBE1608069.1"/>
    </source>
</evidence>
<name>A0A927MXF5_9ACTN</name>
<dbReference type="PANTHER" id="PTHR34821:SF2">
    <property type="entry name" value="INNER MEMBRANE PROTEIN YDCZ"/>
    <property type="match status" value="1"/>
</dbReference>
<evidence type="ECO:0000313" key="3">
    <source>
        <dbReference type="Proteomes" id="UP000638648"/>
    </source>
</evidence>
<feature type="transmembrane region" description="Helical" evidence="1">
    <location>
        <begin position="185"/>
        <end position="203"/>
    </location>
</feature>
<comment type="caution">
    <text evidence="2">The sequence shown here is derived from an EMBL/GenBank/DDBJ whole genome shotgun (WGS) entry which is preliminary data.</text>
</comment>
<keyword evidence="3" id="KW-1185">Reference proteome</keyword>
<evidence type="ECO:0000256" key="1">
    <source>
        <dbReference type="SAM" id="Phobius"/>
    </source>
</evidence>
<accession>A0A927MXF5</accession>
<feature type="transmembrane region" description="Helical" evidence="1">
    <location>
        <begin position="153"/>
        <end position="173"/>
    </location>
</feature>
<keyword evidence="1" id="KW-0472">Membrane</keyword>
<dbReference type="GO" id="GO:0005886">
    <property type="term" value="C:plasma membrane"/>
    <property type="evidence" value="ECO:0007669"/>
    <property type="project" value="TreeGrafter"/>
</dbReference>
<dbReference type="Proteomes" id="UP000638648">
    <property type="component" value="Unassembled WGS sequence"/>
</dbReference>
<feature type="transmembrane region" description="Helical" evidence="1">
    <location>
        <begin position="113"/>
        <end position="133"/>
    </location>
</feature>
<dbReference type="EMBL" id="JADBEM010000001">
    <property type="protein sequence ID" value="MBE1608069.1"/>
    <property type="molecule type" value="Genomic_DNA"/>
</dbReference>